<gene>
    <name evidence="3" type="ORF">Poly30_22490</name>
</gene>
<keyword evidence="2" id="KW-0812">Transmembrane</keyword>
<keyword evidence="4" id="KW-1185">Reference proteome</keyword>
<dbReference type="AlphaFoldDB" id="A0A518ERL5"/>
<sequence>MQRIATFTAIAAVLGASVVALTGTFAPDPAVFDAAGGVASETSSGGMDRNSAGILAGAFIGAAVALLSHTLVATALKFSTEAAFKALTLGFFAKCLGAVLPWAAMNYLPQVGRLADSTAYLVAFAIVVVLVLGGGLFDHLKAVSDGSILNDSDRPSGSVEGGADKSPTEIEADSSDPRSGSAFSLPRKPTDGPRGTTTVGSVSSVAQAVSSPVHPPGSSDTLESAT</sequence>
<reference evidence="3 4" key="1">
    <citation type="submission" date="2019-02" db="EMBL/GenBank/DDBJ databases">
        <title>Deep-cultivation of Planctomycetes and their phenomic and genomic characterization uncovers novel biology.</title>
        <authorList>
            <person name="Wiegand S."/>
            <person name="Jogler M."/>
            <person name="Boedeker C."/>
            <person name="Pinto D."/>
            <person name="Vollmers J."/>
            <person name="Rivas-Marin E."/>
            <person name="Kohn T."/>
            <person name="Peeters S.H."/>
            <person name="Heuer A."/>
            <person name="Rast P."/>
            <person name="Oberbeckmann S."/>
            <person name="Bunk B."/>
            <person name="Jeske O."/>
            <person name="Meyerdierks A."/>
            <person name="Storesund J.E."/>
            <person name="Kallscheuer N."/>
            <person name="Luecker S."/>
            <person name="Lage O.M."/>
            <person name="Pohl T."/>
            <person name="Merkel B.J."/>
            <person name="Hornburger P."/>
            <person name="Mueller R.-W."/>
            <person name="Bruemmer F."/>
            <person name="Labrenz M."/>
            <person name="Spormann A.M."/>
            <person name="Op den Camp H."/>
            <person name="Overmann J."/>
            <person name="Amann R."/>
            <person name="Jetten M.S.M."/>
            <person name="Mascher T."/>
            <person name="Medema M.H."/>
            <person name="Devos D.P."/>
            <person name="Kaster A.-K."/>
            <person name="Ovreas L."/>
            <person name="Rohde M."/>
            <person name="Galperin M.Y."/>
            <person name="Jogler C."/>
        </authorList>
    </citation>
    <scope>NUCLEOTIDE SEQUENCE [LARGE SCALE GENOMIC DNA]</scope>
    <source>
        <strain evidence="3 4">Poly30</strain>
    </source>
</reference>
<dbReference type="Proteomes" id="UP000320390">
    <property type="component" value="Chromosome"/>
</dbReference>
<feature type="transmembrane region" description="Helical" evidence="2">
    <location>
        <begin position="117"/>
        <end position="137"/>
    </location>
</feature>
<feature type="region of interest" description="Disordered" evidence="1">
    <location>
        <begin position="151"/>
        <end position="226"/>
    </location>
</feature>
<keyword evidence="2" id="KW-1133">Transmembrane helix</keyword>
<feature type="transmembrane region" description="Helical" evidence="2">
    <location>
        <begin position="52"/>
        <end position="74"/>
    </location>
</feature>
<evidence type="ECO:0000256" key="2">
    <source>
        <dbReference type="SAM" id="Phobius"/>
    </source>
</evidence>
<feature type="transmembrane region" description="Helical" evidence="2">
    <location>
        <begin position="86"/>
        <end position="105"/>
    </location>
</feature>
<proteinExistence type="predicted"/>
<name>A0A518ERL5_9BACT</name>
<dbReference type="EMBL" id="CP036434">
    <property type="protein sequence ID" value="QDV06734.1"/>
    <property type="molecule type" value="Genomic_DNA"/>
</dbReference>
<accession>A0A518ERL5</accession>
<protein>
    <submittedName>
        <fullName evidence="3">Uncharacterized protein</fullName>
    </submittedName>
</protein>
<evidence type="ECO:0000313" key="4">
    <source>
        <dbReference type="Proteomes" id="UP000320390"/>
    </source>
</evidence>
<keyword evidence="2" id="KW-0472">Membrane</keyword>
<feature type="compositionally biased region" description="Low complexity" evidence="1">
    <location>
        <begin position="199"/>
        <end position="212"/>
    </location>
</feature>
<evidence type="ECO:0000313" key="3">
    <source>
        <dbReference type="EMBL" id="QDV06734.1"/>
    </source>
</evidence>
<organism evidence="3 4">
    <name type="scientific">Saltatorellus ferox</name>
    <dbReference type="NCBI Taxonomy" id="2528018"/>
    <lineage>
        <taxon>Bacteria</taxon>
        <taxon>Pseudomonadati</taxon>
        <taxon>Planctomycetota</taxon>
        <taxon>Planctomycetia</taxon>
        <taxon>Planctomycetia incertae sedis</taxon>
        <taxon>Saltatorellus</taxon>
    </lineage>
</organism>
<dbReference type="RefSeq" id="WP_145197169.1">
    <property type="nucleotide sequence ID" value="NZ_CP036434.1"/>
</dbReference>
<evidence type="ECO:0000256" key="1">
    <source>
        <dbReference type="SAM" id="MobiDB-lite"/>
    </source>
</evidence>